<dbReference type="Proteomes" id="UP000001297">
    <property type="component" value="Segment"/>
</dbReference>
<keyword evidence="2" id="KW-1185">Reference proteome</keyword>
<evidence type="ECO:0000313" key="2">
    <source>
        <dbReference type="Proteomes" id="UP000001297"/>
    </source>
</evidence>
<reference evidence="1 2" key="1">
    <citation type="submission" date="2004-04" db="EMBL/GenBank/DDBJ databases">
        <title>Complete genomic sequence of Burkholderia cepacia complex phage BcepC6B.</title>
        <authorList>
            <person name="Summer E.J."/>
            <person name="Christian B.N."/>
            <person name="Collins J."/>
            <person name="Morrison W."/>
            <person name="Patel P."/>
            <person name="Wells W."/>
            <person name="Mebane L."/>
            <person name="Gonzalez C.F."/>
            <person name="Young R.F."/>
        </authorList>
    </citation>
    <scope>NUCLEOTIDE SEQUENCE [LARGE SCALE GENOMIC DNA]</scope>
</reference>
<accession>Q6J1P2</accession>
<organism evidence="1 2">
    <name type="scientific">Burkholderia phage BcepC6B</name>
    <dbReference type="NCBI Taxonomy" id="2883949"/>
    <lineage>
        <taxon>Viruses</taxon>
        <taxon>Duplodnaviria</taxon>
        <taxon>Heunggongvirae</taxon>
        <taxon>Uroviricota</taxon>
        <taxon>Caudoviricetes</taxon>
        <taxon>Ryyoungvirus</taxon>
        <taxon>Ryyoungvirus bcepC6B</taxon>
    </lineage>
</organism>
<protein>
    <submittedName>
        <fullName evidence="1">Gp35</fullName>
    </submittedName>
</protein>
<evidence type="ECO:0000313" key="1">
    <source>
        <dbReference type="EMBL" id="AAT38394.1"/>
    </source>
</evidence>
<gene>
    <name evidence="1" type="primary">g35</name>
</gene>
<dbReference type="KEGG" id="vg:2846096"/>
<sequence length="61" mass="6914">MNNLEDEATLLIIDGSVSRMTTEEQEQFRAARERIRAVVETYGLNGLLALTYVVIEANTKR</sequence>
<dbReference type="EMBL" id="AY605181">
    <property type="protein sequence ID" value="AAT38394.1"/>
    <property type="molecule type" value="Genomic_DNA"/>
</dbReference>
<name>Q6J1P2_9CAUD</name>
<dbReference type="RefSeq" id="YP_024955.1">
    <property type="nucleotide sequence ID" value="NC_005887.1"/>
</dbReference>
<proteinExistence type="predicted"/>